<dbReference type="Gene3D" id="2.60.40.10">
    <property type="entry name" value="Immunoglobulins"/>
    <property type="match status" value="2"/>
</dbReference>
<dbReference type="InterPro" id="IPR003961">
    <property type="entry name" value="FN3_dom"/>
</dbReference>
<protein>
    <recommendedName>
        <fullName evidence="2">Fibronectin type-III domain-containing protein</fullName>
    </recommendedName>
</protein>
<dbReference type="SUPFAM" id="SSF49265">
    <property type="entry name" value="Fibronectin type III"/>
    <property type="match status" value="1"/>
</dbReference>
<name>A0ABW5D739_9BACT</name>
<keyword evidence="1" id="KW-0732">Signal</keyword>
<comment type="caution">
    <text evidence="3">The sequence shown here is derived from an EMBL/GenBank/DDBJ whole genome shotgun (WGS) entry which is preliminary data.</text>
</comment>
<feature type="domain" description="Fibronectin type-III" evidence="2">
    <location>
        <begin position="290"/>
        <end position="382"/>
    </location>
</feature>
<accession>A0ABW5D739</accession>
<gene>
    <name evidence="3" type="ORF">ACFSSA_02120</name>
</gene>
<feature type="chain" id="PRO_5045064789" description="Fibronectin type-III domain-containing protein" evidence="1">
    <location>
        <begin position="26"/>
        <end position="816"/>
    </location>
</feature>
<evidence type="ECO:0000313" key="4">
    <source>
        <dbReference type="Proteomes" id="UP001597375"/>
    </source>
</evidence>
<feature type="signal peptide" evidence="1">
    <location>
        <begin position="1"/>
        <end position="25"/>
    </location>
</feature>
<dbReference type="SUPFAM" id="SSF75005">
    <property type="entry name" value="Arabinanase/levansucrase/invertase"/>
    <property type="match status" value="2"/>
</dbReference>
<evidence type="ECO:0000256" key="1">
    <source>
        <dbReference type="SAM" id="SignalP"/>
    </source>
</evidence>
<evidence type="ECO:0000259" key="2">
    <source>
        <dbReference type="PROSITE" id="PS50853"/>
    </source>
</evidence>
<dbReference type="InterPro" id="IPR036116">
    <property type="entry name" value="FN3_sf"/>
</dbReference>
<dbReference type="InterPro" id="IPR013783">
    <property type="entry name" value="Ig-like_fold"/>
</dbReference>
<dbReference type="PROSITE" id="PS50853">
    <property type="entry name" value="FN3"/>
    <property type="match status" value="1"/>
</dbReference>
<proteinExistence type="predicted"/>
<reference evidence="4" key="1">
    <citation type="journal article" date="2019" name="Int. J. Syst. Evol. Microbiol.">
        <title>The Global Catalogue of Microorganisms (GCM) 10K type strain sequencing project: providing services to taxonomists for standard genome sequencing and annotation.</title>
        <authorList>
            <consortium name="The Broad Institute Genomics Platform"/>
            <consortium name="The Broad Institute Genome Sequencing Center for Infectious Disease"/>
            <person name="Wu L."/>
            <person name="Ma J."/>
        </authorList>
    </citation>
    <scope>NUCLEOTIDE SEQUENCE [LARGE SCALE GENOMIC DNA]</scope>
    <source>
        <strain evidence="4">CGMCC 4.7106</strain>
    </source>
</reference>
<dbReference type="CDD" id="cd08994">
    <property type="entry name" value="GH43_62_32_68_117_130-like"/>
    <property type="match status" value="1"/>
</dbReference>
<organism evidence="3 4">
    <name type="scientific">Luteolibacter algae</name>
    <dbReference type="NCBI Taxonomy" id="454151"/>
    <lineage>
        <taxon>Bacteria</taxon>
        <taxon>Pseudomonadati</taxon>
        <taxon>Verrucomicrobiota</taxon>
        <taxon>Verrucomicrobiia</taxon>
        <taxon>Verrucomicrobiales</taxon>
        <taxon>Verrucomicrobiaceae</taxon>
        <taxon>Luteolibacter</taxon>
    </lineage>
</organism>
<dbReference type="Gene3D" id="2.115.10.20">
    <property type="entry name" value="Glycosyl hydrolase domain, family 43"/>
    <property type="match status" value="1"/>
</dbReference>
<dbReference type="EMBL" id="JBHUIT010000002">
    <property type="protein sequence ID" value="MFD2255460.1"/>
    <property type="molecule type" value="Genomic_DNA"/>
</dbReference>
<dbReference type="Proteomes" id="UP001597375">
    <property type="component" value="Unassembled WGS sequence"/>
</dbReference>
<dbReference type="RefSeq" id="WP_386818119.1">
    <property type="nucleotide sequence ID" value="NZ_JBHUIT010000002.1"/>
</dbReference>
<dbReference type="InterPro" id="IPR023296">
    <property type="entry name" value="Glyco_hydro_beta-prop_sf"/>
</dbReference>
<sequence length="816" mass="90201">MFLYLFRQWALTSSLLLSATSIAQADIPLLGKNLPNPSLNDGDFDQVRAHWRQFVQSPCWKPEYIDGKGNRPVGLDLGKIHGGGNAAVDFASVALTGEDSAYPKPIAGDVLEWTFAARAEYPCDAGVSMGLVFGEKLHLVADQKSVPGGNVENAVFSGSYTVSEEDAKQGDLSVKLTLYSSDDTKVYVDYVDLKVLRAESAGPATLTAEPVDSGIGLHWPASSPGTRYHVYRSSSPRKDFQRIATSIPANRFTDSKVINGLTNYYFVTRAGDKESSASPFASARKVDTVPPHAPHAVTARGEDTVIQLRWKSDDDDIASYNIFRGDAEGNHLSRIGKAGKQQSFQDMLPVKGVQNTYVIQAIDHSGNVSEFSEKVTATVKAVPGASFSDLILPIPIQSQLRSDLWGTEDVLPRDPKDGVESPDWTYWGGRVVKDKHDGKYHIINTRWPESARKGHWEWPNSTVAHLVSEHPIGPYSVKDEIAYTYHNGLGHNPTVTLLNDGRYMLYTLVQFKPMIFTSESMNGPWNLEGELTVEPNDINYDHQRDYQYTRNLGFVQRADGSMLVVSKFGAMMLSETGLLGPYKVLTKTVNHNTTIPELYRKSNYEDPALWYDGVQYHMLINAFLDYRAIHLRSPDGIDWKYECGLAFTPTSAVYADGTRNLWDKVERPHVLVDDFGRATHLSLAASDAPKEDDYGNDNHSAKNLILPLVVYKRMEILNPEPIGSSTQSIRLLVRSEPGFDAQKDMDPDSLRLGGCDEVNFGAGCKVINTTRHKDGVILEFDSHGHGLTEQDFTCKLIGRSTGGELIVGYAKLPAGN</sequence>
<evidence type="ECO:0000313" key="3">
    <source>
        <dbReference type="EMBL" id="MFD2255460.1"/>
    </source>
</evidence>
<keyword evidence="4" id="KW-1185">Reference proteome</keyword>